<protein>
    <submittedName>
        <fullName evidence="1">Uncharacterized protein</fullName>
    </submittedName>
</protein>
<name>A0A167Y0X8_9FLAO</name>
<evidence type="ECO:0000313" key="1">
    <source>
        <dbReference type="EMBL" id="OAB28906.1"/>
    </source>
</evidence>
<reference evidence="1 2" key="1">
    <citation type="submission" date="2016-03" db="EMBL/GenBank/DDBJ databases">
        <title>Draft genome sequence of Flavobacterium fryxellicola DSM 16209.</title>
        <authorList>
            <person name="Shin S.-K."/>
            <person name="Yi H."/>
        </authorList>
    </citation>
    <scope>NUCLEOTIDE SEQUENCE [LARGE SCALE GENOMIC DNA]</scope>
    <source>
        <strain evidence="1 2">DSM 16209</strain>
    </source>
</reference>
<organism evidence="1 2">
    <name type="scientific">Flavobacterium fryxellicola</name>
    <dbReference type="NCBI Taxonomy" id="249352"/>
    <lineage>
        <taxon>Bacteria</taxon>
        <taxon>Pseudomonadati</taxon>
        <taxon>Bacteroidota</taxon>
        <taxon>Flavobacteriia</taxon>
        <taxon>Flavobacteriales</taxon>
        <taxon>Flavobacteriaceae</taxon>
        <taxon>Flavobacterium</taxon>
    </lineage>
</organism>
<dbReference type="AlphaFoldDB" id="A0A167Y0X8"/>
<sequence length="65" mass="6943">MILQTGGSALGEISTKSNSNWSANLKASDSLKTPGSIFSPTSLTSCTPRIRLFILCASFFSTRGW</sequence>
<accession>A0A167Y0X8</accession>
<comment type="caution">
    <text evidence="1">The sequence shown here is derived from an EMBL/GenBank/DDBJ whole genome shotgun (WGS) entry which is preliminary data.</text>
</comment>
<gene>
    <name evidence="1" type="ORF">FBFR_05455</name>
</gene>
<evidence type="ECO:0000313" key="2">
    <source>
        <dbReference type="Proteomes" id="UP000077164"/>
    </source>
</evidence>
<keyword evidence="2" id="KW-1185">Reference proteome</keyword>
<dbReference type="EMBL" id="LVJE01000010">
    <property type="protein sequence ID" value="OAB28906.1"/>
    <property type="molecule type" value="Genomic_DNA"/>
</dbReference>
<dbReference type="Proteomes" id="UP000077164">
    <property type="component" value="Unassembled WGS sequence"/>
</dbReference>
<proteinExistence type="predicted"/>